<dbReference type="CDD" id="cd17321">
    <property type="entry name" value="MFS_MMR_MDR_like"/>
    <property type="match status" value="1"/>
</dbReference>
<evidence type="ECO:0000256" key="6">
    <source>
        <dbReference type="SAM" id="Phobius"/>
    </source>
</evidence>
<protein>
    <submittedName>
        <fullName evidence="8">MFS transporter</fullName>
    </submittedName>
</protein>
<dbReference type="Gene3D" id="1.20.1250.20">
    <property type="entry name" value="MFS general substrate transporter like domains"/>
    <property type="match status" value="1"/>
</dbReference>
<dbReference type="EMBL" id="BMMM01000021">
    <property type="protein sequence ID" value="GGN88556.1"/>
    <property type="molecule type" value="Genomic_DNA"/>
</dbReference>
<proteinExistence type="predicted"/>
<feature type="transmembrane region" description="Helical" evidence="6">
    <location>
        <begin position="271"/>
        <end position="295"/>
    </location>
</feature>
<gene>
    <name evidence="8" type="ORF">GCM10011579_082400</name>
</gene>
<dbReference type="PROSITE" id="PS50850">
    <property type="entry name" value="MFS"/>
    <property type="match status" value="1"/>
</dbReference>
<dbReference type="PANTHER" id="PTHR42718:SF48">
    <property type="entry name" value="CONSERVED TWO-DOMAIN MEMBRANE PROTEIN-RELATED"/>
    <property type="match status" value="1"/>
</dbReference>
<evidence type="ECO:0000313" key="8">
    <source>
        <dbReference type="EMBL" id="GGN88556.1"/>
    </source>
</evidence>
<dbReference type="Pfam" id="PF07690">
    <property type="entry name" value="MFS_1"/>
    <property type="match status" value="1"/>
</dbReference>
<accession>A0A917YCC2</accession>
<feature type="domain" description="Major facilitator superfamily (MFS) profile" evidence="7">
    <location>
        <begin position="16"/>
        <end position="462"/>
    </location>
</feature>
<evidence type="ECO:0000313" key="9">
    <source>
        <dbReference type="Proteomes" id="UP000600365"/>
    </source>
</evidence>
<feature type="transmembrane region" description="Helical" evidence="6">
    <location>
        <begin position="403"/>
        <end position="427"/>
    </location>
</feature>
<feature type="transmembrane region" description="Helical" evidence="6">
    <location>
        <begin position="84"/>
        <end position="106"/>
    </location>
</feature>
<comment type="subcellular location">
    <subcellularLocation>
        <location evidence="1">Cell membrane</location>
        <topology evidence="1">Multi-pass membrane protein</topology>
    </subcellularLocation>
</comment>
<feature type="transmembrane region" description="Helical" evidence="6">
    <location>
        <begin position="12"/>
        <end position="33"/>
    </location>
</feature>
<dbReference type="GO" id="GO:0022857">
    <property type="term" value="F:transmembrane transporter activity"/>
    <property type="evidence" value="ECO:0007669"/>
    <property type="project" value="InterPro"/>
</dbReference>
<dbReference type="InterPro" id="IPR005829">
    <property type="entry name" value="Sugar_transporter_CS"/>
</dbReference>
<dbReference type="GO" id="GO:0005886">
    <property type="term" value="C:plasma membrane"/>
    <property type="evidence" value="ECO:0007669"/>
    <property type="project" value="UniProtKB-SubCell"/>
</dbReference>
<feature type="transmembrane region" description="Helical" evidence="6">
    <location>
        <begin position="170"/>
        <end position="191"/>
    </location>
</feature>
<reference evidence="8 9" key="1">
    <citation type="journal article" date="2014" name="Int. J. Syst. Evol. Microbiol.">
        <title>Complete genome sequence of Corynebacterium casei LMG S-19264T (=DSM 44701T), isolated from a smear-ripened cheese.</title>
        <authorList>
            <consortium name="US DOE Joint Genome Institute (JGI-PGF)"/>
            <person name="Walter F."/>
            <person name="Albersmeier A."/>
            <person name="Kalinowski J."/>
            <person name="Ruckert C."/>
        </authorList>
    </citation>
    <scope>NUCLEOTIDE SEQUENCE [LARGE SCALE GENOMIC DNA]</scope>
    <source>
        <strain evidence="8 9">CGMCC 4.7111</strain>
    </source>
</reference>
<dbReference type="PANTHER" id="PTHR42718">
    <property type="entry name" value="MAJOR FACILITATOR SUPERFAMILY MULTIDRUG TRANSPORTER MFSC"/>
    <property type="match status" value="1"/>
</dbReference>
<feature type="transmembrane region" description="Helical" evidence="6">
    <location>
        <begin position="301"/>
        <end position="323"/>
    </location>
</feature>
<feature type="transmembrane region" description="Helical" evidence="6">
    <location>
        <begin position="203"/>
        <end position="222"/>
    </location>
</feature>
<dbReference type="PROSITE" id="PS00216">
    <property type="entry name" value="SUGAR_TRANSPORT_1"/>
    <property type="match status" value="1"/>
</dbReference>
<dbReference type="SUPFAM" id="SSF103473">
    <property type="entry name" value="MFS general substrate transporter"/>
    <property type="match status" value="1"/>
</dbReference>
<organism evidence="8 9">
    <name type="scientific">Streptomyces albiflavescens</name>
    <dbReference type="NCBI Taxonomy" id="1623582"/>
    <lineage>
        <taxon>Bacteria</taxon>
        <taxon>Bacillati</taxon>
        <taxon>Actinomycetota</taxon>
        <taxon>Actinomycetes</taxon>
        <taxon>Kitasatosporales</taxon>
        <taxon>Streptomycetaceae</taxon>
        <taxon>Streptomyces</taxon>
    </lineage>
</organism>
<name>A0A917YCC2_9ACTN</name>
<dbReference type="InterPro" id="IPR036259">
    <property type="entry name" value="MFS_trans_sf"/>
</dbReference>
<dbReference type="InterPro" id="IPR011701">
    <property type="entry name" value="MFS"/>
</dbReference>
<evidence type="ECO:0000256" key="3">
    <source>
        <dbReference type="ARBA" id="ARBA00022989"/>
    </source>
</evidence>
<feature type="transmembrane region" description="Helical" evidence="6">
    <location>
        <begin position="234"/>
        <end position="250"/>
    </location>
</feature>
<keyword evidence="9" id="KW-1185">Reference proteome</keyword>
<keyword evidence="3 6" id="KW-1133">Transmembrane helix</keyword>
<keyword evidence="5" id="KW-0046">Antibiotic resistance</keyword>
<comment type="caution">
    <text evidence="8">The sequence shown here is derived from an EMBL/GenBank/DDBJ whole genome shotgun (WGS) entry which is preliminary data.</text>
</comment>
<feature type="transmembrane region" description="Helical" evidence="6">
    <location>
        <begin position="144"/>
        <end position="164"/>
    </location>
</feature>
<feature type="transmembrane region" description="Helical" evidence="6">
    <location>
        <begin position="112"/>
        <end position="132"/>
    </location>
</feature>
<feature type="transmembrane region" description="Helical" evidence="6">
    <location>
        <begin position="439"/>
        <end position="457"/>
    </location>
</feature>
<sequence length="466" mass="47915">MQRGGAGSSNARPALILAVLAMASFLGQLDVWITNVGLPDIGQGVGSTSLSDLSWVLNGYAIVYAALLVPAGRLADRFGRKAGFLLGMAVFIAASLGAGLSGNVWMLVVFRAVQALGAALLTPASLGLVLTSAPAEKVERYVKIWFTAGSLSGVCGPIFGGLLVQVSWRWLFLVNIPVGLLAIALAARLVANVKHEQDARIPDLLGGVLLITVVGALALGVVKAPDWGWSDTRVVSSLVVAAAGVMVFLLRSSRHQVPVVDLSLFRDRIFASANLAATLQLASFASLLLSTILWLQSHWHYSAIKTGCASLPGPVGFALAATLGDALQRRFRVPAGIIAAIGCAIAAVGALLFVVLLHNDPNYASGILPCWLIFGAGAGLALPTVVSSATVSLLPEQAATGSAIVTMATQIGSVVGISILVAMLGTASGGASLETYQHAWFVAMGLMAAAAAVSLGVSQKRVVAVR</sequence>
<evidence type="ECO:0000256" key="4">
    <source>
        <dbReference type="ARBA" id="ARBA00023136"/>
    </source>
</evidence>
<dbReference type="GO" id="GO:0046677">
    <property type="term" value="P:response to antibiotic"/>
    <property type="evidence" value="ECO:0007669"/>
    <property type="project" value="UniProtKB-KW"/>
</dbReference>
<feature type="transmembrane region" description="Helical" evidence="6">
    <location>
        <begin position="53"/>
        <end position="72"/>
    </location>
</feature>
<keyword evidence="4 6" id="KW-0472">Membrane</keyword>
<dbReference type="Gene3D" id="1.20.1720.10">
    <property type="entry name" value="Multidrug resistance protein D"/>
    <property type="match status" value="1"/>
</dbReference>
<evidence type="ECO:0000259" key="7">
    <source>
        <dbReference type="PROSITE" id="PS50850"/>
    </source>
</evidence>
<dbReference type="InterPro" id="IPR020846">
    <property type="entry name" value="MFS_dom"/>
</dbReference>
<keyword evidence="2 6" id="KW-0812">Transmembrane</keyword>
<evidence type="ECO:0000256" key="1">
    <source>
        <dbReference type="ARBA" id="ARBA00004651"/>
    </source>
</evidence>
<evidence type="ECO:0000256" key="5">
    <source>
        <dbReference type="ARBA" id="ARBA00023251"/>
    </source>
</evidence>
<dbReference type="AlphaFoldDB" id="A0A917YCC2"/>
<feature type="transmembrane region" description="Helical" evidence="6">
    <location>
        <begin position="335"/>
        <end position="357"/>
    </location>
</feature>
<dbReference type="Proteomes" id="UP000600365">
    <property type="component" value="Unassembled WGS sequence"/>
</dbReference>
<evidence type="ECO:0000256" key="2">
    <source>
        <dbReference type="ARBA" id="ARBA00022692"/>
    </source>
</evidence>